<dbReference type="EMBL" id="JAHBMH010000073">
    <property type="protein sequence ID" value="KAK1932968.1"/>
    <property type="molecule type" value="Genomic_DNA"/>
</dbReference>
<organism evidence="1 2">
    <name type="scientific">Babesia divergens</name>
    <dbReference type="NCBI Taxonomy" id="32595"/>
    <lineage>
        <taxon>Eukaryota</taxon>
        <taxon>Sar</taxon>
        <taxon>Alveolata</taxon>
        <taxon>Apicomplexa</taxon>
        <taxon>Aconoidasida</taxon>
        <taxon>Piroplasmida</taxon>
        <taxon>Babesiidae</taxon>
        <taxon>Babesia</taxon>
    </lineage>
</organism>
<accession>A0AAD9G6X5</accession>
<evidence type="ECO:0000313" key="2">
    <source>
        <dbReference type="Proteomes" id="UP001195914"/>
    </source>
</evidence>
<protein>
    <submittedName>
        <fullName evidence="1">Uncharacterized protein</fullName>
    </submittedName>
</protein>
<reference evidence="1" key="1">
    <citation type="journal article" date="2014" name="Nucleic Acids Res.">
        <title>The evolutionary dynamics of variant antigen genes in Babesia reveal a history of genomic innovation underlying host-parasite interaction.</title>
        <authorList>
            <person name="Jackson A.P."/>
            <person name="Otto T.D."/>
            <person name="Darby A."/>
            <person name="Ramaprasad A."/>
            <person name="Xia D."/>
            <person name="Echaide I.E."/>
            <person name="Farber M."/>
            <person name="Gahlot S."/>
            <person name="Gamble J."/>
            <person name="Gupta D."/>
            <person name="Gupta Y."/>
            <person name="Jackson L."/>
            <person name="Malandrin L."/>
            <person name="Malas T.B."/>
            <person name="Moussa E."/>
            <person name="Nair M."/>
            <person name="Reid A.J."/>
            <person name="Sanders M."/>
            <person name="Sharma J."/>
            <person name="Tracey A."/>
            <person name="Quail M.A."/>
            <person name="Weir W."/>
            <person name="Wastling J.M."/>
            <person name="Hall N."/>
            <person name="Willadsen P."/>
            <person name="Lingelbach K."/>
            <person name="Shiels B."/>
            <person name="Tait A."/>
            <person name="Berriman M."/>
            <person name="Allred D.R."/>
            <person name="Pain A."/>
        </authorList>
    </citation>
    <scope>NUCLEOTIDE SEQUENCE</scope>
    <source>
        <strain evidence="1">1802A</strain>
    </source>
</reference>
<sequence length="407" mass="45490">MISSQLPVDTPPTSADITDVEYEVAKNQIFSEIKEVESIFKGVVARILNHLVQYMKHKLTQSYLQFYIINPLGMGMGNLLNGKLNDNYITNKLGMSPNATPKSFDMAYEEVDVPSHFGSKVTKRCWLIRSNKVDTTKAFVLMHGWFGNMQSCLHFADTLKKIGILDTHHVLIVDLHDDVGRSFESNIGLKGVTDLYDATAYLHRELGVNSISLYAQSVSGLSALMFNDVCRKACSKMSEDLDEKVTCPVAHGMDRDILANLTIDQIIIESPVANIRQHILNSPSESVKWITEQFLSSVDSDGMHVDKLSLQAFLKDPVTCSKVYIMQGSKDSITTPAMLHGEITRQTLQNPVNMFLFNDGGHANLSGTAGQEYLDTLKYVLVGRNLWEFVMGKGTKTRIFDPEDLIR</sequence>
<name>A0AAD9G6X5_BABDI</name>
<dbReference type="Proteomes" id="UP001195914">
    <property type="component" value="Unassembled WGS sequence"/>
</dbReference>
<dbReference type="Gene3D" id="3.40.50.1820">
    <property type="entry name" value="alpha/beta hydrolase"/>
    <property type="match status" value="1"/>
</dbReference>
<proteinExistence type="predicted"/>
<comment type="caution">
    <text evidence="1">The sequence shown here is derived from an EMBL/GenBank/DDBJ whole genome shotgun (WGS) entry which is preliminary data.</text>
</comment>
<reference evidence="1" key="2">
    <citation type="submission" date="2021-05" db="EMBL/GenBank/DDBJ databases">
        <authorList>
            <person name="Pain A."/>
        </authorList>
    </citation>
    <scope>NUCLEOTIDE SEQUENCE</scope>
    <source>
        <strain evidence="1">1802A</strain>
    </source>
</reference>
<keyword evidence="2" id="KW-1185">Reference proteome</keyword>
<dbReference type="InterPro" id="IPR029058">
    <property type="entry name" value="AB_hydrolase_fold"/>
</dbReference>
<dbReference type="AlphaFoldDB" id="A0AAD9G6X5"/>
<gene>
    <name evidence="1" type="ORF">X943_001637</name>
</gene>
<evidence type="ECO:0000313" key="1">
    <source>
        <dbReference type="EMBL" id="KAK1932968.1"/>
    </source>
</evidence>
<dbReference type="SUPFAM" id="SSF53474">
    <property type="entry name" value="alpha/beta-Hydrolases"/>
    <property type="match status" value="1"/>
</dbReference>